<evidence type="ECO:0000313" key="4">
    <source>
        <dbReference type="Proteomes" id="UP001339962"/>
    </source>
</evidence>
<organism evidence="2 4">
    <name type="scientific">Anoxybacteroides rupiense</name>
    <dbReference type="NCBI Taxonomy" id="311460"/>
    <lineage>
        <taxon>Bacteria</taxon>
        <taxon>Bacillati</taxon>
        <taxon>Bacillota</taxon>
        <taxon>Bacilli</taxon>
        <taxon>Bacillales</taxon>
        <taxon>Anoxybacillaceae</taxon>
        <taxon>Anoxybacteroides</taxon>
    </lineage>
</organism>
<reference evidence="2 4" key="2">
    <citation type="submission" date="2023-03" db="EMBL/GenBank/DDBJ databases">
        <title>Bacillus Genome Sequencing.</title>
        <authorList>
            <person name="Dunlap C."/>
        </authorList>
    </citation>
    <scope>NUCLEOTIDE SEQUENCE [LARGE SCALE GENOMIC DNA]</scope>
    <source>
        <strain evidence="2 4">NRS-38</strain>
    </source>
</reference>
<proteinExistence type="predicted"/>
<dbReference type="EMBL" id="JAQOTG010000008">
    <property type="protein sequence ID" value="MDE8564189.1"/>
    <property type="molecule type" value="Genomic_DNA"/>
</dbReference>
<evidence type="ECO:0000313" key="1">
    <source>
        <dbReference type="EMBL" id="MDE8564189.1"/>
    </source>
</evidence>
<dbReference type="RefSeq" id="WP_044745624.1">
    <property type="nucleotide sequence ID" value="NZ_JACIDF010000004.1"/>
</dbReference>
<dbReference type="AlphaFoldDB" id="A0ABD5IV21"/>
<evidence type="ECO:0000313" key="3">
    <source>
        <dbReference type="Proteomes" id="UP001213979"/>
    </source>
</evidence>
<dbReference type="Proteomes" id="UP001213979">
    <property type="component" value="Unassembled WGS sequence"/>
</dbReference>
<gene>
    <name evidence="2" type="ORF">P9850_09925</name>
    <name evidence="1" type="ORF">PNH38_09835</name>
</gene>
<sequence>MLDMLEQAIRATFVTWQLAEQLLEKLCDEQWQSWLTSYIAKEQKQHEIWKYLFMVSRGIPYERALNDKGQAVQHVEEMVAALFFHEIEKNMLYYRMYTQLAKAPKYAAEQALTHSLEHSRCFFQWMQKEREQAQLI</sequence>
<protein>
    <recommendedName>
        <fullName evidence="5">Ferritin-like domain-containing protein</fullName>
    </recommendedName>
</protein>
<evidence type="ECO:0008006" key="5">
    <source>
        <dbReference type="Google" id="ProtNLM"/>
    </source>
</evidence>
<dbReference type="Proteomes" id="UP001339962">
    <property type="component" value="Unassembled WGS sequence"/>
</dbReference>
<name>A0ABD5IV21_9BACL</name>
<reference evidence="1 3" key="1">
    <citation type="submission" date="2023-01" db="EMBL/GenBank/DDBJ databases">
        <title>Genome-based reclassification of Anoxybacillus geothermalis as a later heterotypic synonym of Anoxybacillus rupiensis.</title>
        <authorList>
            <person name="Inan Bektas K."/>
            <person name="Canakci S."/>
            <person name="Belduz A.A."/>
            <person name="Guler H.H."/>
        </authorList>
    </citation>
    <scope>NUCLEOTIDE SEQUENCE [LARGE SCALE GENOMIC DNA]</scope>
    <source>
        <strain evidence="1 3">DSM 17127</strain>
    </source>
</reference>
<keyword evidence="3" id="KW-1185">Reference proteome</keyword>
<dbReference type="EMBL" id="JARTLI010000017">
    <property type="protein sequence ID" value="MED5052169.1"/>
    <property type="molecule type" value="Genomic_DNA"/>
</dbReference>
<evidence type="ECO:0000313" key="2">
    <source>
        <dbReference type="EMBL" id="MED5052169.1"/>
    </source>
</evidence>
<comment type="caution">
    <text evidence="2">The sequence shown here is derived from an EMBL/GenBank/DDBJ whole genome shotgun (WGS) entry which is preliminary data.</text>
</comment>
<accession>A0ABD5IV21</accession>